<protein>
    <submittedName>
        <fullName evidence="1">Uncharacterized protein</fullName>
    </submittedName>
</protein>
<dbReference type="Proteomes" id="UP001216558">
    <property type="component" value="Unassembled WGS sequence"/>
</dbReference>
<reference evidence="1 2" key="1">
    <citation type="submission" date="2022-10" db="EMBL/GenBank/DDBJ databases">
        <title>Erythrobacter sp. sf7 Genome sequencing.</title>
        <authorList>
            <person name="Park S."/>
        </authorList>
    </citation>
    <scope>NUCLEOTIDE SEQUENCE [LARGE SCALE GENOMIC DNA]</scope>
    <source>
        <strain evidence="2">sf7</strain>
    </source>
</reference>
<accession>A0ABT5JM29</accession>
<organism evidence="1 2">
    <name type="scientific">Erythrobacter fulvus</name>
    <dbReference type="NCBI Taxonomy" id="2987523"/>
    <lineage>
        <taxon>Bacteria</taxon>
        <taxon>Pseudomonadati</taxon>
        <taxon>Pseudomonadota</taxon>
        <taxon>Alphaproteobacteria</taxon>
        <taxon>Sphingomonadales</taxon>
        <taxon>Erythrobacteraceae</taxon>
        <taxon>Erythrobacter/Porphyrobacter group</taxon>
        <taxon>Erythrobacter</taxon>
    </lineage>
</organism>
<dbReference type="RefSeq" id="WP_273676195.1">
    <property type="nucleotide sequence ID" value="NZ_JAQQXQ010000002.1"/>
</dbReference>
<evidence type="ECO:0000313" key="1">
    <source>
        <dbReference type="EMBL" id="MDC8753663.1"/>
    </source>
</evidence>
<name>A0ABT5JM29_9SPHN</name>
<dbReference type="EMBL" id="JAQQXQ010000002">
    <property type="protein sequence ID" value="MDC8753663.1"/>
    <property type="molecule type" value="Genomic_DNA"/>
</dbReference>
<evidence type="ECO:0000313" key="2">
    <source>
        <dbReference type="Proteomes" id="UP001216558"/>
    </source>
</evidence>
<gene>
    <name evidence="1" type="ORF">OIK40_03300</name>
</gene>
<comment type="caution">
    <text evidence="1">The sequence shown here is derived from an EMBL/GenBank/DDBJ whole genome shotgun (WGS) entry which is preliminary data.</text>
</comment>
<sequence>MTLATLLLPLLAVQSVGEALVAVKNDNPETWTVEYPRLIQPYVQDYRRCLAVTNRNVTGTANFEAQHAADLPRCADRRAKAVADSNAALAGAKTGMTAEEIEQLFTNIGRIHIARGADLDKQFRQRMAGAEAASANYEATRPKGLVIELRDASVVKARTDATAAAASQKDKDAQ</sequence>
<proteinExistence type="predicted"/>
<keyword evidence="2" id="KW-1185">Reference proteome</keyword>